<proteinExistence type="predicted"/>
<keyword evidence="2" id="KW-1185">Reference proteome</keyword>
<organism evidence="1 2">
    <name type="scientific">Arctium lappa</name>
    <name type="common">Greater burdock</name>
    <name type="synonym">Lappa major</name>
    <dbReference type="NCBI Taxonomy" id="4217"/>
    <lineage>
        <taxon>Eukaryota</taxon>
        <taxon>Viridiplantae</taxon>
        <taxon>Streptophyta</taxon>
        <taxon>Embryophyta</taxon>
        <taxon>Tracheophyta</taxon>
        <taxon>Spermatophyta</taxon>
        <taxon>Magnoliopsida</taxon>
        <taxon>eudicotyledons</taxon>
        <taxon>Gunneridae</taxon>
        <taxon>Pentapetalae</taxon>
        <taxon>asterids</taxon>
        <taxon>campanulids</taxon>
        <taxon>Asterales</taxon>
        <taxon>Asteraceae</taxon>
        <taxon>Carduoideae</taxon>
        <taxon>Cardueae</taxon>
        <taxon>Arctiinae</taxon>
        <taxon>Arctium</taxon>
    </lineage>
</organism>
<evidence type="ECO:0000313" key="2">
    <source>
        <dbReference type="Proteomes" id="UP001055879"/>
    </source>
</evidence>
<comment type="caution">
    <text evidence="1">The sequence shown here is derived from an EMBL/GenBank/DDBJ whole genome shotgun (WGS) entry which is preliminary data.</text>
</comment>
<reference evidence="2" key="1">
    <citation type="journal article" date="2022" name="Mol. Ecol. Resour.">
        <title>The genomes of chicory, endive, great burdock and yacon provide insights into Asteraceae palaeo-polyploidization history and plant inulin production.</title>
        <authorList>
            <person name="Fan W."/>
            <person name="Wang S."/>
            <person name="Wang H."/>
            <person name="Wang A."/>
            <person name="Jiang F."/>
            <person name="Liu H."/>
            <person name="Zhao H."/>
            <person name="Xu D."/>
            <person name="Zhang Y."/>
        </authorList>
    </citation>
    <scope>NUCLEOTIDE SEQUENCE [LARGE SCALE GENOMIC DNA]</scope>
    <source>
        <strain evidence="2">cv. Niubang</strain>
    </source>
</reference>
<protein>
    <submittedName>
        <fullName evidence="1">Uncharacterized protein</fullName>
    </submittedName>
</protein>
<sequence length="385" mass="43263">MSTDEEFHGAEFHEVSFIDQNGELKTTKIPVVQELARQGLVNDHFPKKFIAFQPTTTGNHPTSVDTHLPVTPPTIDIAKLQSDVSRELELRRLAEAAKEWGSFLITNHGLKDMVLGDAKDAIKGFFGLSFEEKKANVGSYKSVDNMGYGKSFVKSEDQTLDWTDRLTMKAAPVDPDEATNGLMVWPKNPTNFRQVIETYVEKSRKVIDGLLQDLAVSLSLDENAFLQYFEPKQSEIKVRVNYYLPCPRPDLAIGILPHSDASGLTLLLEFGATSALQVLKDKIWTTLQWPNDNSLLVNIGDLREIISNGVFKSRWHRVRAQADVERFSLAYFYNPPAKSEIGPEVVGGDSTKVTYKKVVVEDYVSNFYKISPRPSKEAIMYAKIT</sequence>
<reference evidence="1 2" key="2">
    <citation type="journal article" date="2022" name="Mol. Ecol. Resour.">
        <title>The genomes of chicory, endive, great burdock and yacon provide insights into Asteraceae paleo-polyploidization history and plant inulin production.</title>
        <authorList>
            <person name="Fan W."/>
            <person name="Wang S."/>
            <person name="Wang H."/>
            <person name="Wang A."/>
            <person name="Jiang F."/>
            <person name="Liu H."/>
            <person name="Zhao H."/>
            <person name="Xu D."/>
            <person name="Zhang Y."/>
        </authorList>
    </citation>
    <scope>NUCLEOTIDE SEQUENCE [LARGE SCALE GENOMIC DNA]</scope>
    <source>
        <strain evidence="2">cv. Niubang</strain>
    </source>
</reference>
<accession>A0ACB9FGT6</accession>
<dbReference type="EMBL" id="CM042047">
    <property type="protein sequence ID" value="KAI3770013.1"/>
    <property type="molecule type" value="Genomic_DNA"/>
</dbReference>
<dbReference type="Proteomes" id="UP001055879">
    <property type="component" value="Linkage Group LG01"/>
</dbReference>
<gene>
    <name evidence="1" type="ORF">L6452_01132</name>
</gene>
<evidence type="ECO:0000313" key="1">
    <source>
        <dbReference type="EMBL" id="KAI3770013.1"/>
    </source>
</evidence>
<name>A0ACB9FGT6_ARCLA</name>